<dbReference type="Proteomes" id="UP000664495">
    <property type="component" value="Unassembled WGS sequence"/>
</dbReference>
<evidence type="ECO:0000313" key="3">
    <source>
        <dbReference type="Proteomes" id="UP000664495"/>
    </source>
</evidence>
<comment type="caution">
    <text evidence="2">The sequence shown here is derived from an EMBL/GenBank/DDBJ whole genome shotgun (WGS) entry which is preliminary data.</text>
</comment>
<gene>
    <name evidence="2" type="ORF">JZO85_13485</name>
</gene>
<reference evidence="2 3" key="1">
    <citation type="submission" date="2021-03" db="EMBL/GenBank/DDBJ databases">
        <title>Enterococcal diversity collection.</title>
        <authorList>
            <person name="Gilmore M.S."/>
            <person name="Schwartzman J."/>
            <person name="Van Tyne D."/>
            <person name="Martin M."/>
            <person name="Earl A.M."/>
            <person name="Manson A.L."/>
            <person name="Straub T."/>
            <person name="Salamzade R."/>
            <person name="Saavedra J."/>
            <person name="Lebreton F."/>
            <person name="Prichula J."/>
            <person name="Schaufler K."/>
            <person name="Gaca A."/>
            <person name="Sgardioli B."/>
            <person name="Wagenaar J."/>
            <person name="Strong T."/>
        </authorList>
    </citation>
    <scope>NUCLEOTIDE SEQUENCE [LARGE SCALE GENOMIC DNA]</scope>
    <source>
        <strain evidence="2 3">MJM16</strain>
    </source>
</reference>
<accession>A0ABS3HJ35</accession>
<dbReference type="EMBL" id="JAFLVR010000031">
    <property type="protein sequence ID" value="MBO0453293.1"/>
    <property type="molecule type" value="Genomic_DNA"/>
</dbReference>
<proteinExistence type="predicted"/>
<protein>
    <submittedName>
        <fullName evidence="2">Glycosyltransferase family 1 protein</fullName>
    </submittedName>
</protein>
<feature type="compositionally biased region" description="Basic and acidic residues" evidence="1">
    <location>
        <begin position="87"/>
        <end position="99"/>
    </location>
</feature>
<feature type="region of interest" description="Disordered" evidence="1">
    <location>
        <begin position="87"/>
        <end position="200"/>
    </location>
</feature>
<organism evidence="2 3">
    <name type="scientific">Candidatus Enterococcus murrayae</name>
    <dbReference type="NCBI Taxonomy" id="2815321"/>
    <lineage>
        <taxon>Bacteria</taxon>
        <taxon>Bacillati</taxon>
        <taxon>Bacillota</taxon>
        <taxon>Bacilli</taxon>
        <taxon>Lactobacillales</taxon>
        <taxon>Enterococcaceae</taxon>
        <taxon>Enterococcus</taxon>
    </lineage>
</organism>
<name>A0ABS3HJ35_9ENTE</name>
<keyword evidence="3" id="KW-1185">Reference proteome</keyword>
<evidence type="ECO:0000313" key="2">
    <source>
        <dbReference type="EMBL" id="MBO0453293.1"/>
    </source>
</evidence>
<feature type="compositionally biased region" description="Basic and acidic residues" evidence="1">
    <location>
        <begin position="159"/>
        <end position="178"/>
    </location>
</feature>
<feature type="compositionally biased region" description="Basic residues" evidence="1">
    <location>
        <begin position="179"/>
        <end position="200"/>
    </location>
</feature>
<evidence type="ECO:0000256" key="1">
    <source>
        <dbReference type="SAM" id="MobiDB-lite"/>
    </source>
</evidence>
<feature type="non-terminal residue" evidence="2">
    <location>
        <position position="1"/>
    </location>
</feature>
<sequence length="200" mass="22425">IFEKDGIRRFVKLENSEIQNCTRHPKIKKGKVVDETEPIHAVATQPKMEAATGLDFSTMTDEEKLKLVKALLPEGIVLTDTRMAELKEEAPKEEVRTASKSEGPVVSAQKAEPTNKPAASIVNQAPKAATKKAAEPRPMALSAAEKMPYKPYQKPKSKAQQERERKEELMKRTPEGKKASRSKKEKKRQTGKGKPKRKRK</sequence>